<dbReference type="OrthoDB" id="6629495at2"/>
<dbReference type="Pfam" id="PF09932">
    <property type="entry name" value="DUF2164"/>
    <property type="match status" value="1"/>
</dbReference>
<dbReference type="EMBL" id="LDJI01000020">
    <property type="protein sequence ID" value="KRG63752.1"/>
    <property type="molecule type" value="Genomic_DNA"/>
</dbReference>
<dbReference type="Proteomes" id="UP000050864">
    <property type="component" value="Unassembled WGS sequence"/>
</dbReference>
<keyword evidence="2" id="KW-1185">Reference proteome</keyword>
<evidence type="ECO:0008006" key="3">
    <source>
        <dbReference type="Google" id="ProtNLM"/>
    </source>
</evidence>
<dbReference type="InterPro" id="IPR018680">
    <property type="entry name" value="DUF2164"/>
</dbReference>
<accession>A0A0R0CF54</accession>
<dbReference type="PATRIC" id="fig|405444.3.peg.1311"/>
<dbReference type="RefSeq" id="WP_057634067.1">
    <property type="nucleotide sequence ID" value="NZ_LDJI01000020.1"/>
</dbReference>
<evidence type="ECO:0000313" key="1">
    <source>
        <dbReference type="EMBL" id="KRG63752.1"/>
    </source>
</evidence>
<name>A0A0R0CF54_9GAMM</name>
<reference evidence="1 2" key="1">
    <citation type="submission" date="2015-05" db="EMBL/GenBank/DDBJ databases">
        <title>Genome sequencing and analysis of members of genus Stenotrophomonas.</title>
        <authorList>
            <person name="Patil P.P."/>
            <person name="Midha S."/>
            <person name="Patil P.B."/>
        </authorList>
    </citation>
    <scope>NUCLEOTIDE SEQUENCE [LARGE SCALE GENOMIC DNA]</scope>
    <source>
        <strain evidence="1 2">DSM 18929</strain>
    </source>
</reference>
<dbReference type="AlphaFoldDB" id="A0A0R0CF54"/>
<comment type="caution">
    <text evidence="1">The sequence shown here is derived from an EMBL/GenBank/DDBJ whole genome shotgun (WGS) entry which is preliminary data.</text>
</comment>
<sequence length="84" mass="9897">MTTIDFSKDEKAILVRKLQGYFSDELQQQIGQFDAEFLLDFISSEIGPYYYNRGLYDAQAALNARVEDLQDSIYQLEKRTEFRK</sequence>
<proteinExistence type="predicted"/>
<dbReference type="STRING" id="405444.ABB26_11135"/>
<organism evidence="1 2">
    <name type="scientific">Stenotrophomonas humi</name>
    <dbReference type="NCBI Taxonomy" id="405444"/>
    <lineage>
        <taxon>Bacteria</taxon>
        <taxon>Pseudomonadati</taxon>
        <taxon>Pseudomonadota</taxon>
        <taxon>Gammaproteobacteria</taxon>
        <taxon>Lysobacterales</taxon>
        <taxon>Lysobacteraceae</taxon>
        <taxon>Stenotrophomonas</taxon>
    </lineage>
</organism>
<protein>
    <recommendedName>
        <fullName evidence="3">DUF2164 domain-containing protein</fullName>
    </recommendedName>
</protein>
<gene>
    <name evidence="1" type="ORF">ABB26_11135</name>
</gene>
<evidence type="ECO:0000313" key="2">
    <source>
        <dbReference type="Proteomes" id="UP000050864"/>
    </source>
</evidence>